<dbReference type="Gene3D" id="1.20.1720.10">
    <property type="entry name" value="Multidrug resistance protein D"/>
    <property type="match status" value="1"/>
</dbReference>
<proteinExistence type="inferred from homology"/>
<feature type="domain" description="Major facilitator superfamily (MFS) profile" evidence="9">
    <location>
        <begin position="13"/>
        <end position="395"/>
    </location>
</feature>
<dbReference type="PANTHER" id="PTHR23502">
    <property type="entry name" value="MAJOR FACILITATOR SUPERFAMILY"/>
    <property type="match status" value="1"/>
</dbReference>
<evidence type="ECO:0000256" key="5">
    <source>
        <dbReference type="ARBA" id="ARBA00022692"/>
    </source>
</evidence>
<dbReference type="PROSITE" id="PS50850">
    <property type="entry name" value="MFS"/>
    <property type="match status" value="1"/>
</dbReference>
<feature type="transmembrane region" description="Helical" evidence="8">
    <location>
        <begin position="51"/>
        <end position="68"/>
    </location>
</feature>
<dbReference type="Pfam" id="PF07690">
    <property type="entry name" value="MFS_1"/>
    <property type="match status" value="1"/>
</dbReference>
<feature type="transmembrane region" description="Helical" evidence="8">
    <location>
        <begin position="158"/>
        <end position="181"/>
    </location>
</feature>
<feature type="transmembrane region" description="Helical" evidence="8">
    <location>
        <begin position="217"/>
        <end position="243"/>
    </location>
</feature>
<dbReference type="CDD" id="cd17320">
    <property type="entry name" value="MFS_MdfA_MDR_like"/>
    <property type="match status" value="1"/>
</dbReference>
<feature type="transmembrane region" description="Helical" evidence="8">
    <location>
        <begin position="311"/>
        <end position="335"/>
    </location>
</feature>
<feature type="transmembrane region" description="Helical" evidence="8">
    <location>
        <begin position="80"/>
        <end position="98"/>
    </location>
</feature>
<keyword evidence="3 8" id="KW-0813">Transport</keyword>
<dbReference type="GO" id="GO:0042910">
    <property type="term" value="F:xenobiotic transmembrane transporter activity"/>
    <property type="evidence" value="ECO:0007669"/>
    <property type="project" value="InterPro"/>
</dbReference>
<dbReference type="Proteomes" id="UP000243426">
    <property type="component" value="Chromosome I"/>
</dbReference>
<protein>
    <recommendedName>
        <fullName evidence="8">Bcr/CflA family efflux transporter</fullName>
    </recommendedName>
</protein>
<dbReference type="AlphaFoldDB" id="A0A1H1W2I4"/>
<evidence type="ECO:0000256" key="1">
    <source>
        <dbReference type="ARBA" id="ARBA00004651"/>
    </source>
</evidence>
<evidence type="ECO:0000256" key="4">
    <source>
        <dbReference type="ARBA" id="ARBA00022475"/>
    </source>
</evidence>
<evidence type="ECO:0000256" key="3">
    <source>
        <dbReference type="ARBA" id="ARBA00022448"/>
    </source>
</evidence>
<evidence type="ECO:0000256" key="7">
    <source>
        <dbReference type="ARBA" id="ARBA00023136"/>
    </source>
</evidence>
<dbReference type="OrthoDB" id="9814303at2"/>
<dbReference type="GO" id="GO:0005886">
    <property type="term" value="C:plasma membrane"/>
    <property type="evidence" value="ECO:0007669"/>
    <property type="project" value="UniProtKB-SubCell"/>
</dbReference>
<dbReference type="InterPro" id="IPR036259">
    <property type="entry name" value="MFS_trans_sf"/>
</dbReference>
<organism evidence="10 11">
    <name type="scientific">Halopseudomonas litoralis</name>
    <dbReference type="NCBI Taxonomy" id="797277"/>
    <lineage>
        <taxon>Bacteria</taxon>
        <taxon>Pseudomonadati</taxon>
        <taxon>Pseudomonadota</taxon>
        <taxon>Gammaproteobacteria</taxon>
        <taxon>Pseudomonadales</taxon>
        <taxon>Pseudomonadaceae</taxon>
        <taxon>Halopseudomonas</taxon>
    </lineage>
</organism>
<feature type="transmembrane region" description="Helical" evidence="8">
    <location>
        <begin position="12"/>
        <end position="31"/>
    </location>
</feature>
<dbReference type="InterPro" id="IPR011701">
    <property type="entry name" value="MFS"/>
</dbReference>
<feature type="transmembrane region" description="Helical" evidence="8">
    <location>
        <begin position="134"/>
        <end position="152"/>
    </location>
</feature>
<dbReference type="FunFam" id="1.20.1720.10:FF:000005">
    <property type="entry name" value="Bcr/CflA family efflux transporter"/>
    <property type="match status" value="1"/>
</dbReference>
<feature type="transmembrane region" description="Helical" evidence="8">
    <location>
        <begin position="255"/>
        <end position="274"/>
    </location>
</feature>
<evidence type="ECO:0000313" key="10">
    <source>
        <dbReference type="EMBL" id="SDS91162.1"/>
    </source>
</evidence>
<keyword evidence="7 8" id="KW-0472">Membrane</keyword>
<reference evidence="11" key="1">
    <citation type="submission" date="2016-10" db="EMBL/GenBank/DDBJ databases">
        <authorList>
            <person name="Varghese N."/>
            <person name="Submissions S."/>
        </authorList>
    </citation>
    <scope>NUCLEOTIDE SEQUENCE [LARGE SCALE GENOMIC DNA]</scope>
    <source>
        <strain evidence="11">2SM5</strain>
    </source>
</reference>
<keyword evidence="6 8" id="KW-1133">Transmembrane helix</keyword>
<feature type="transmembrane region" description="Helical" evidence="8">
    <location>
        <begin position="104"/>
        <end position="125"/>
    </location>
</feature>
<evidence type="ECO:0000259" key="9">
    <source>
        <dbReference type="PROSITE" id="PS50850"/>
    </source>
</evidence>
<keyword evidence="4" id="KW-1003">Cell membrane</keyword>
<name>A0A1H1W2I4_9GAMM</name>
<gene>
    <name evidence="10" type="ORF">SAMN05216198_3125</name>
</gene>
<dbReference type="InterPro" id="IPR020846">
    <property type="entry name" value="MFS_dom"/>
</dbReference>
<evidence type="ECO:0000256" key="2">
    <source>
        <dbReference type="ARBA" id="ARBA00006236"/>
    </source>
</evidence>
<dbReference type="PANTHER" id="PTHR23502:SF132">
    <property type="entry name" value="POLYAMINE TRANSPORTER 2-RELATED"/>
    <property type="match status" value="1"/>
</dbReference>
<evidence type="ECO:0000313" key="11">
    <source>
        <dbReference type="Proteomes" id="UP000243426"/>
    </source>
</evidence>
<dbReference type="EMBL" id="LT629748">
    <property type="protein sequence ID" value="SDS91162.1"/>
    <property type="molecule type" value="Genomic_DNA"/>
</dbReference>
<feature type="transmembrane region" description="Helical" evidence="8">
    <location>
        <begin position="347"/>
        <end position="367"/>
    </location>
</feature>
<keyword evidence="8" id="KW-0997">Cell inner membrane</keyword>
<dbReference type="RefSeq" id="WP_090274848.1">
    <property type="nucleotide sequence ID" value="NZ_LT629748.1"/>
</dbReference>
<evidence type="ECO:0000256" key="6">
    <source>
        <dbReference type="ARBA" id="ARBA00022989"/>
    </source>
</evidence>
<accession>A0A1H1W2I4</accession>
<comment type="subcellular location">
    <subcellularLocation>
        <location evidence="8">Cell inner membrane</location>
        <topology evidence="8">Multi-pass membrane protein</topology>
    </subcellularLocation>
    <subcellularLocation>
        <location evidence="1">Cell membrane</location>
        <topology evidence="1">Multi-pass membrane protein</topology>
    </subcellularLocation>
</comment>
<sequence length="412" mass="43812">MNDTDKTPFFPGWLFLLAMLTALSPLSVDLYLPAFPSIGQSLGVESSDVQITLAIFLLGMSLGQLLYGPLSDRYGRKPPLYVGLALYIVASLGCMLANDLTTLTASRFLQALGGSAGVVICRAVIRDRTTTAQAAWAFSMLMLALGLAPILAPMLGGLLLMVIGWRGIFAVLAGAGLVLLLSMHFSMRETLSRHTSERLGVSGTFRRYGSLLGNGQFMMYVLIGALPFGGMFAYIAGSPYVIIELYGVPAEHFGWFFGINAFGMIAGSQFNARLVARFGPATMLKYVIRVPVVAALTGLVATLLGVASLPLLMICFFVYMTSMGLLTPNAVALAMANEGHRAGSASAIMGSIQFLLGTCGAAAVSIWTMPSAVPLTGVMLLLSGGSLLIHQFGHRRDILIRHGSDIEQPTQQ</sequence>
<keyword evidence="5 8" id="KW-0812">Transmembrane</keyword>
<feature type="transmembrane region" description="Helical" evidence="8">
    <location>
        <begin position="286"/>
        <end position="305"/>
    </location>
</feature>
<dbReference type="NCBIfam" id="TIGR00710">
    <property type="entry name" value="efflux_Bcr_CflA"/>
    <property type="match status" value="1"/>
</dbReference>
<dbReference type="InterPro" id="IPR004812">
    <property type="entry name" value="Efflux_drug-R_Bcr/CmlA"/>
</dbReference>
<feature type="transmembrane region" description="Helical" evidence="8">
    <location>
        <begin position="373"/>
        <end position="392"/>
    </location>
</feature>
<dbReference type="GO" id="GO:1990961">
    <property type="term" value="P:xenobiotic detoxification by transmembrane export across the plasma membrane"/>
    <property type="evidence" value="ECO:0007669"/>
    <property type="project" value="InterPro"/>
</dbReference>
<comment type="similarity">
    <text evidence="2 8">Belongs to the major facilitator superfamily. Bcr/CmlA family.</text>
</comment>
<dbReference type="SUPFAM" id="SSF103473">
    <property type="entry name" value="MFS general substrate transporter"/>
    <property type="match status" value="1"/>
</dbReference>
<dbReference type="STRING" id="797277.SAMN05216198_3125"/>
<keyword evidence="11" id="KW-1185">Reference proteome</keyword>
<evidence type="ECO:0000256" key="8">
    <source>
        <dbReference type="RuleBase" id="RU365088"/>
    </source>
</evidence>